<evidence type="ECO:0000313" key="1">
    <source>
        <dbReference type="EMBL" id="SFB99032.1"/>
    </source>
</evidence>
<dbReference type="RefSeq" id="WP_091508465.1">
    <property type="nucleotide sequence ID" value="NZ_FOLE01000002.1"/>
</dbReference>
<sequence>MTDTIIESGMTFVLPQGQYFRFEEAQAYQSVKAFSVTEMDLCYVEGNTLFLVELKRFYDPSNPKFMPKDISVEAVIEDLKTNFYKNAWHSLAMLAQNRSNTQTCMAGLRQPIDFEKCQIKLIFILNIAPNKDILPLYKEIAKKLTDVKALFRVDSVAVLDYDTAKDFYPNWIK</sequence>
<gene>
    <name evidence="1" type="ORF">SAMN05421780_102201</name>
</gene>
<accession>A0A1I1FJ63</accession>
<proteinExistence type="predicted"/>
<dbReference type="Proteomes" id="UP000199514">
    <property type="component" value="Unassembled WGS sequence"/>
</dbReference>
<evidence type="ECO:0000313" key="2">
    <source>
        <dbReference type="Proteomes" id="UP000199514"/>
    </source>
</evidence>
<protein>
    <submittedName>
        <fullName evidence="1">Uncharacterized protein</fullName>
    </submittedName>
</protein>
<dbReference type="AlphaFoldDB" id="A0A1I1FJ63"/>
<dbReference type="OrthoDB" id="8911459at2"/>
<reference evidence="1 2" key="1">
    <citation type="submission" date="2016-10" db="EMBL/GenBank/DDBJ databases">
        <authorList>
            <person name="de Groot N.N."/>
        </authorList>
    </citation>
    <scope>NUCLEOTIDE SEQUENCE [LARGE SCALE GENOMIC DNA]</scope>
    <source>
        <strain evidence="1 2">DSM 6793</strain>
    </source>
</reference>
<keyword evidence="2" id="KW-1185">Reference proteome</keyword>
<name>A0A1I1FJ63_9BACT</name>
<organism evidence="1 2">
    <name type="scientific">Flexibacter flexilis DSM 6793</name>
    <dbReference type="NCBI Taxonomy" id="927664"/>
    <lineage>
        <taxon>Bacteria</taxon>
        <taxon>Pseudomonadati</taxon>
        <taxon>Bacteroidota</taxon>
        <taxon>Cytophagia</taxon>
        <taxon>Cytophagales</taxon>
        <taxon>Flexibacteraceae</taxon>
        <taxon>Flexibacter</taxon>
    </lineage>
</organism>
<dbReference type="STRING" id="927664.SAMN05421780_102201"/>
<dbReference type="EMBL" id="FOLE01000002">
    <property type="protein sequence ID" value="SFB99032.1"/>
    <property type="molecule type" value="Genomic_DNA"/>
</dbReference>